<dbReference type="AlphaFoldDB" id="A0A6A4G880"/>
<gene>
    <name evidence="1" type="ORF">PR003_g527</name>
</gene>
<name>A0A6A4G880_9STRA</name>
<reference evidence="1 2" key="1">
    <citation type="submission" date="2018-08" db="EMBL/GenBank/DDBJ databases">
        <title>Genomic investigation of the strawberry pathogen Phytophthora fragariae indicates pathogenicity is determined by transcriptional variation in three key races.</title>
        <authorList>
            <person name="Adams T.M."/>
            <person name="Armitage A.D."/>
            <person name="Sobczyk M.K."/>
            <person name="Bates H.J."/>
            <person name="Dunwell J.M."/>
            <person name="Nellist C.F."/>
            <person name="Harrison R.J."/>
        </authorList>
    </citation>
    <scope>NUCLEOTIDE SEQUENCE [LARGE SCALE GENOMIC DNA]</scope>
    <source>
        <strain evidence="1 2">SCRP333</strain>
    </source>
</reference>
<proteinExistence type="predicted"/>
<dbReference type="Proteomes" id="UP000434957">
    <property type="component" value="Unassembled WGS sequence"/>
</dbReference>
<sequence length="55" mass="5663">MVVAVVVALMLAALASAPVFAARLGLILAAQSCSRLVAESFLTRCSIFDQPPVSS</sequence>
<keyword evidence="2" id="KW-1185">Reference proteome</keyword>
<accession>A0A6A4G880</accession>
<dbReference type="EMBL" id="QXFT01000012">
    <property type="protein sequence ID" value="KAE9359819.1"/>
    <property type="molecule type" value="Genomic_DNA"/>
</dbReference>
<evidence type="ECO:0000313" key="1">
    <source>
        <dbReference type="EMBL" id="KAE9359819.1"/>
    </source>
</evidence>
<protein>
    <submittedName>
        <fullName evidence="1">Uncharacterized protein</fullName>
    </submittedName>
</protein>
<organism evidence="1 2">
    <name type="scientific">Phytophthora rubi</name>
    <dbReference type="NCBI Taxonomy" id="129364"/>
    <lineage>
        <taxon>Eukaryota</taxon>
        <taxon>Sar</taxon>
        <taxon>Stramenopiles</taxon>
        <taxon>Oomycota</taxon>
        <taxon>Peronosporomycetes</taxon>
        <taxon>Peronosporales</taxon>
        <taxon>Peronosporaceae</taxon>
        <taxon>Phytophthora</taxon>
    </lineage>
</organism>
<evidence type="ECO:0000313" key="2">
    <source>
        <dbReference type="Proteomes" id="UP000434957"/>
    </source>
</evidence>
<comment type="caution">
    <text evidence="1">The sequence shown here is derived from an EMBL/GenBank/DDBJ whole genome shotgun (WGS) entry which is preliminary data.</text>
</comment>